<accession>A0A653CAD3</accession>
<dbReference type="OrthoDB" id="10675545at2759"/>
<sequence length="109" mass="12916">MEFLGEPRIWPVFFKVKGYLANLFPIVRFGFTSREGIQDHEFWALATHLHLRGTLHQGLFTSLHLYIFTSLHLYIFTSLHRIFTSYHLQPVLSPSIHLYLARSSLFLRR</sequence>
<name>A0A653CAD3_CALMS</name>
<evidence type="ECO:0000313" key="2">
    <source>
        <dbReference type="Proteomes" id="UP000410492"/>
    </source>
</evidence>
<proteinExistence type="predicted"/>
<dbReference type="Proteomes" id="UP000410492">
    <property type="component" value="Unassembled WGS sequence"/>
</dbReference>
<gene>
    <name evidence="1" type="ORF">CALMAC_LOCUS7537</name>
</gene>
<evidence type="ECO:0000313" key="1">
    <source>
        <dbReference type="EMBL" id="VEN44901.1"/>
    </source>
</evidence>
<reference evidence="1 2" key="1">
    <citation type="submission" date="2019-01" db="EMBL/GenBank/DDBJ databases">
        <authorList>
            <person name="Sayadi A."/>
        </authorList>
    </citation>
    <scope>NUCLEOTIDE SEQUENCE [LARGE SCALE GENOMIC DNA]</scope>
</reference>
<dbReference type="EMBL" id="CAACVG010007334">
    <property type="protein sequence ID" value="VEN44901.1"/>
    <property type="molecule type" value="Genomic_DNA"/>
</dbReference>
<keyword evidence="2" id="KW-1185">Reference proteome</keyword>
<organism evidence="1 2">
    <name type="scientific">Callosobruchus maculatus</name>
    <name type="common">Southern cowpea weevil</name>
    <name type="synonym">Pulse bruchid</name>
    <dbReference type="NCBI Taxonomy" id="64391"/>
    <lineage>
        <taxon>Eukaryota</taxon>
        <taxon>Metazoa</taxon>
        <taxon>Ecdysozoa</taxon>
        <taxon>Arthropoda</taxon>
        <taxon>Hexapoda</taxon>
        <taxon>Insecta</taxon>
        <taxon>Pterygota</taxon>
        <taxon>Neoptera</taxon>
        <taxon>Endopterygota</taxon>
        <taxon>Coleoptera</taxon>
        <taxon>Polyphaga</taxon>
        <taxon>Cucujiformia</taxon>
        <taxon>Chrysomeloidea</taxon>
        <taxon>Chrysomelidae</taxon>
        <taxon>Bruchinae</taxon>
        <taxon>Bruchini</taxon>
        <taxon>Callosobruchus</taxon>
    </lineage>
</organism>
<protein>
    <submittedName>
        <fullName evidence="1">Uncharacterized protein</fullName>
    </submittedName>
</protein>
<dbReference type="AlphaFoldDB" id="A0A653CAD3"/>